<name>A0A2W5S2D4_VARPD</name>
<sequence>MIDRLCNEIANSGLLSDIEVGDGIVVGRARVRAAEADVWVNVDPELEEEEAPDPAVLVRGIQRILDVSPEQWRVIVDEVVDEIEAAVGDEPVNETTPLRADLALKSVVVFASATLLRFEAPRQFPDSWIHVQLDEALAFEDLAVDARDPDVQTVSFDTLDGLLDHISAEDPT</sequence>
<reference evidence="1 2" key="1">
    <citation type="submission" date="2017-08" db="EMBL/GenBank/DDBJ databases">
        <title>Infants hospitalized years apart are colonized by the same room-sourced microbial strains.</title>
        <authorList>
            <person name="Brooks B."/>
            <person name="Olm M.R."/>
            <person name="Firek B.A."/>
            <person name="Baker R."/>
            <person name="Thomas B.C."/>
            <person name="Morowitz M.J."/>
            <person name="Banfield J.F."/>
        </authorList>
    </citation>
    <scope>NUCLEOTIDE SEQUENCE [LARGE SCALE GENOMIC DNA]</scope>
    <source>
        <strain evidence="1">S2_005_003_R2_41</strain>
    </source>
</reference>
<proteinExistence type="predicted"/>
<evidence type="ECO:0000313" key="2">
    <source>
        <dbReference type="Proteomes" id="UP000249135"/>
    </source>
</evidence>
<accession>A0A2W5S2D4</accession>
<dbReference type="AlphaFoldDB" id="A0A2W5S2D4"/>
<evidence type="ECO:0000313" key="1">
    <source>
        <dbReference type="EMBL" id="PZQ76917.1"/>
    </source>
</evidence>
<dbReference type="Proteomes" id="UP000249135">
    <property type="component" value="Unassembled WGS sequence"/>
</dbReference>
<gene>
    <name evidence="1" type="ORF">DI563_05635</name>
</gene>
<protein>
    <submittedName>
        <fullName evidence="1">Cytochrome C5</fullName>
    </submittedName>
</protein>
<comment type="caution">
    <text evidence="1">The sequence shown here is derived from an EMBL/GenBank/DDBJ whole genome shotgun (WGS) entry which is preliminary data.</text>
</comment>
<organism evidence="1 2">
    <name type="scientific">Variovorax paradoxus</name>
    <dbReference type="NCBI Taxonomy" id="34073"/>
    <lineage>
        <taxon>Bacteria</taxon>
        <taxon>Pseudomonadati</taxon>
        <taxon>Pseudomonadota</taxon>
        <taxon>Betaproteobacteria</taxon>
        <taxon>Burkholderiales</taxon>
        <taxon>Comamonadaceae</taxon>
        <taxon>Variovorax</taxon>
    </lineage>
</organism>
<dbReference type="EMBL" id="QFPP01000036">
    <property type="protein sequence ID" value="PZQ76917.1"/>
    <property type="molecule type" value="Genomic_DNA"/>
</dbReference>